<name>A0ABX6EZA7_KLUMA</name>
<dbReference type="InterPro" id="IPR008991">
    <property type="entry name" value="Translation_prot_SH3-like_sf"/>
</dbReference>
<evidence type="ECO:0000313" key="4">
    <source>
        <dbReference type="EMBL" id="QGN17079.1"/>
    </source>
</evidence>
<proteinExistence type="inferred from homology"/>
<dbReference type="EMBL" id="CP015059">
    <property type="protein sequence ID" value="QGN17079.1"/>
    <property type="molecule type" value="Genomic_DNA"/>
</dbReference>
<keyword evidence="3" id="KW-0687">Ribonucleoprotein</keyword>
<comment type="similarity">
    <text evidence="1">Belongs to the bacterial ribosomal protein bL19 family.</text>
</comment>
<organism evidence="4 5">
    <name type="scientific">Kluyveromyces marxianus</name>
    <name type="common">Yeast</name>
    <name type="synonym">Candida kefyr</name>
    <dbReference type="NCBI Taxonomy" id="4911"/>
    <lineage>
        <taxon>Eukaryota</taxon>
        <taxon>Fungi</taxon>
        <taxon>Dikarya</taxon>
        <taxon>Ascomycota</taxon>
        <taxon>Saccharomycotina</taxon>
        <taxon>Saccharomycetes</taxon>
        <taxon>Saccharomycetales</taxon>
        <taxon>Saccharomycetaceae</taxon>
        <taxon>Kluyveromyces</taxon>
    </lineage>
</organism>
<dbReference type="GO" id="GO:0005840">
    <property type="term" value="C:ribosome"/>
    <property type="evidence" value="ECO:0007669"/>
    <property type="project" value="UniProtKB-KW"/>
</dbReference>
<evidence type="ECO:0000256" key="2">
    <source>
        <dbReference type="ARBA" id="ARBA00022980"/>
    </source>
</evidence>
<evidence type="ECO:0000256" key="3">
    <source>
        <dbReference type="ARBA" id="ARBA00023274"/>
    </source>
</evidence>
<sequence>MFRKTLPVLLKQAVRRYQLPAKAEKKIIPVYPPVERVSNPLVIKTLAEKDLKVLDPNGVKTELISRKNPNCLRAGDVVRVVYDSTKCNYDTFTGYILAVDRKPLVQDSSILLRDHIYKTCVEMRVPIFSPLVERIDLIRRADGRRGRNKHYYIRNTRLDVGDLAASMRKKKHN</sequence>
<dbReference type="InterPro" id="IPR038657">
    <property type="entry name" value="Ribosomal_bL19_sf"/>
</dbReference>
<dbReference type="InterPro" id="IPR001857">
    <property type="entry name" value="Ribosomal_bL19"/>
</dbReference>
<gene>
    <name evidence="4" type="primary">IMG1</name>
    <name evidence="4" type="ORF">FIM1_3810</name>
</gene>
<protein>
    <submittedName>
        <fullName evidence="4">54S ribosomal protein IMG1</fullName>
    </submittedName>
</protein>
<keyword evidence="5" id="KW-1185">Reference proteome</keyword>
<evidence type="ECO:0000256" key="1">
    <source>
        <dbReference type="ARBA" id="ARBA00005781"/>
    </source>
</evidence>
<dbReference type="PANTHER" id="PTHR15680">
    <property type="entry name" value="RIBOSOMAL PROTEIN L19"/>
    <property type="match status" value="1"/>
</dbReference>
<dbReference type="PANTHER" id="PTHR15680:SF9">
    <property type="entry name" value="LARGE RIBOSOMAL SUBUNIT PROTEIN BL19M"/>
    <property type="match status" value="1"/>
</dbReference>
<keyword evidence="2 4" id="KW-0689">Ribosomal protein</keyword>
<dbReference type="Gene3D" id="2.30.30.790">
    <property type="match status" value="1"/>
</dbReference>
<reference evidence="4 5" key="2">
    <citation type="submission" date="2019-11" db="EMBL/GenBank/DDBJ databases">
        <authorList>
            <person name="Lu H."/>
        </authorList>
    </citation>
    <scope>NUCLEOTIDE SEQUENCE [LARGE SCALE GENOMIC DNA]</scope>
    <source>
        <strain evidence="4 5">FIM1</strain>
    </source>
</reference>
<dbReference type="Pfam" id="PF01245">
    <property type="entry name" value="Ribosomal_L19"/>
    <property type="match status" value="1"/>
</dbReference>
<reference evidence="4 5" key="1">
    <citation type="submission" date="2016-03" db="EMBL/GenBank/DDBJ databases">
        <title>How can Kluyveromyces marxianus grow so fast - potential evolutionary course in Saccharomyces Complex revealed by comparative genomics.</title>
        <authorList>
            <person name="Mo W."/>
            <person name="Lu W."/>
            <person name="Yang X."/>
            <person name="Qi J."/>
            <person name="Lv H."/>
        </authorList>
    </citation>
    <scope>NUCLEOTIDE SEQUENCE [LARGE SCALE GENOMIC DNA]</scope>
    <source>
        <strain evidence="4 5">FIM1</strain>
    </source>
</reference>
<accession>A0ABX6EZA7</accession>
<dbReference type="Proteomes" id="UP000422736">
    <property type="component" value="Chromosome 6"/>
</dbReference>
<dbReference type="SUPFAM" id="SSF50104">
    <property type="entry name" value="Translation proteins SH3-like domain"/>
    <property type="match status" value="1"/>
</dbReference>
<evidence type="ECO:0000313" key="5">
    <source>
        <dbReference type="Proteomes" id="UP000422736"/>
    </source>
</evidence>